<evidence type="ECO:0000259" key="1">
    <source>
        <dbReference type="Pfam" id="PF13843"/>
    </source>
</evidence>
<dbReference type="PANTHER" id="PTHR46599:SF3">
    <property type="entry name" value="PIGGYBAC TRANSPOSABLE ELEMENT-DERIVED PROTEIN 4"/>
    <property type="match status" value="1"/>
</dbReference>
<gene>
    <name evidence="3" type="ORF">ElyMa_007022600</name>
</gene>
<feature type="domain" description="Mutator-like transposase" evidence="2">
    <location>
        <begin position="266"/>
        <end position="370"/>
    </location>
</feature>
<organism evidence="3 4">
    <name type="scientific">Elysia marginata</name>
    <dbReference type="NCBI Taxonomy" id="1093978"/>
    <lineage>
        <taxon>Eukaryota</taxon>
        <taxon>Metazoa</taxon>
        <taxon>Spiralia</taxon>
        <taxon>Lophotrochozoa</taxon>
        <taxon>Mollusca</taxon>
        <taxon>Gastropoda</taxon>
        <taxon>Heterobranchia</taxon>
        <taxon>Euthyneura</taxon>
        <taxon>Panpulmonata</taxon>
        <taxon>Sacoglossa</taxon>
        <taxon>Placobranchoidea</taxon>
        <taxon>Plakobranchidae</taxon>
        <taxon>Elysia</taxon>
    </lineage>
</organism>
<reference evidence="3 4" key="1">
    <citation type="journal article" date="2021" name="Elife">
        <title>Chloroplast acquisition without the gene transfer in kleptoplastic sea slugs, Plakobranchus ocellatus.</title>
        <authorList>
            <person name="Maeda T."/>
            <person name="Takahashi S."/>
            <person name="Yoshida T."/>
            <person name="Shimamura S."/>
            <person name="Takaki Y."/>
            <person name="Nagai Y."/>
            <person name="Toyoda A."/>
            <person name="Suzuki Y."/>
            <person name="Arimoto A."/>
            <person name="Ishii H."/>
            <person name="Satoh N."/>
            <person name="Nishiyama T."/>
            <person name="Hasebe M."/>
            <person name="Maruyama T."/>
            <person name="Minagawa J."/>
            <person name="Obokata J."/>
            <person name="Shigenobu S."/>
        </authorList>
    </citation>
    <scope>NUCLEOTIDE SEQUENCE [LARGE SCALE GENOMIC DNA]</scope>
</reference>
<dbReference type="PANTHER" id="PTHR46599">
    <property type="entry name" value="PIGGYBAC TRANSPOSABLE ELEMENT-DERIVED PROTEIN 4"/>
    <property type="match status" value="1"/>
</dbReference>
<feature type="domain" description="PiggyBac transposable element-derived protein" evidence="1">
    <location>
        <begin position="1"/>
        <end position="155"/>
    </location>
</feature>
<dbReference type="Proteomes" id="UP000762676">
    <property type="component" value="Unassembled WGS sequence"/>
</dbReference>
<dbReference type="Pfam" id="PF20700">
    <property type="entry name" value="Mutator"/>
    <property type="match status" value="1"/>
</dbReference>
<dbReference type="InterPro" id="IPR029526">
    <property type="entry name" value="PGBD"/>
</dbReference>
<evidence type="ECO:0000313" key="4">
    <source>
        <dbReference type="Proteomes" id="UP000762676"/>
    </source>
</evidence>
<keyword evidence="4" id="KW-1185">Reference proteome</keyword>
<dbReference type="InterPro" id="IPR049012">
    <property type="entry name" value="Mutator_transp_dom"/>
</dbReference>
<accession>A0AAV4JV65</accession>
<proteinExistence type="predicted"/>
<evidence type="ECO:0000313" key="3">
    <source>
        <dbReference type="EMBL" id="GFS25256.1"/>
    </source>
</evidence>
<dbReference type="Pfam" id="PF13843">
    <property type="entry name" value="DDE_Tnp_1_7"/>
    <property type="match status" value="1"/>
</dbReference>
<evidence type="ECO:0000259" key="2">
    <source>
        <dbReference type="Pfam" id="PF20700"/>
    </source>
</evidence>
<sequence>MGLVYKPNIKWNWSTNPIIETPIFQKVMPQNRFLALLSFFHLADNAHQPERHSANYDKLYKIRPFFDHLNARFPAIYYPQQQLAFDESMMPFRGRIEFHQYLPSKPIKYGMKLYMCCESTSGYVLSMKFYTGANTTGPERGHGEQVVRELTQTYLDLDSDKDTTGHGFTTNWTAVYASLQAGFGDMRHNLWCENMGIPSLHHKTFQKHASNIYKQTLFLRRKIFLRAAKIVMQQMSILHAVDYSKDDIIDIAVSYDTSWLTRGHTSHKALQNLRPYDDDVEIEKEECVNNVGKRLGSALRNLESDSSKRRITLGGRDKGRLTANAIRKLQIYYSHSILNNSSAADMQQAIMASLYNCLSMDSDPSHHLCPPADINLLKRCERKATQNANESLHSAIWACCPKDRFSSKPKVEHAVITAICNFNFGPTEQHAVTSISGVILQASSVALSEKRLARRIRNNQRKMNAANQHRRKKS</sequence>
<comment type="caution">
    <text evidence="3">The sequence shown here is derived from an EMBL/GenBank/DDBJ whole genome shotgun (WGS) entry which is preliminary data.</text>
</comment>
<name>A0AAV4JV65_9GAST</name>
<dbReference type="AlphaFoldDB" id="A0AAV4JV65"/>
<protein>
    <submittedName>
        <fullName evidence="3">PiggyBac transposable element-derived protein 4-like</fullName>
    </submittedName>
</protein>
<dbReference type="EMBL" id="BMAT01014029">
    <property type="protein sequence ID" value="GFS25256.1"/>
    <property type="molecule type" value="Genomic_DNA"/>
</dbReference>